<evidence type="ECO:0000313" key="3">
    <source>
        <dbReference type="EMBL" id="MBC8431089.1"/>
    </source>
</evidence>
<comment type="caution">
    <text evidence="3">The sequence shown here is derived from an EMBL/GenBank/DDBJ whole genome shotgun (WGS) entry which is preliminary data.</text>
</comment>
<keyword evidence="3" id="KW-0407">Ion channel</keyword>
<feature type="domain" description="Potassium channel" evidence="2">
    <location>
        <begin position="147"/>
        <end position="211"/>
    </location>
</feature>
<sequence length="225" mass="25067">MEQKKLTRNNVILLTCLIVTIFFFPALATHRLLLRDIIFTAIILSGIFSLDFAEKTRRILIASGAVTICLSWLNYFFTNDLLGFISFLSFFCFNLFITVFMIRHIARSKQVTITIIINSINGYLLIGILGAVLLAMTEIVQKFFLHMDTPAINFAGSGAAGFHDYLYFSFVTLTTLGYGDITPVSAFAKSLTIVIAIAGQLYLTILVAMLVGKLLSRPEKSNNKL</sequence>
<feature type="transmembrane region" description="Helical" evidence="1">
    <location>
        <begin position="83"/>
        <end position="102"/>
    </location>
</feature>
<evidence type="ECO:0000259" key="2">
    <source>
        <dbReference type="Pfam" id="PF07885"/>
    </source>
</evidence>
<evidence type="ECO:0000313" key="4">
    <source>
        <dbReference type="Proteomes" id="UP000605201"/>
    </source>
</evidence>
<dbReference type="SUPFAM" id="SSF81324">
    <property type="entry name" value="Voltage-gated potassium channels"/>
    <property type="match status" value="1"/>
</dbReference>
<proteinExistence type="predicted"/>
<gene>
    <name evidence="3" type="ORF">H8D96_04145</name>
</gene>
<dbReference type="Gene3D" id="1.10.287.70">
    <property type="match status" value="1"/>
</dbReference>
<name>A0A8J6TJM4_9BACT</name>
<dbReference type="InterPro" id="IPR013099">
    <property type="entry name" value="K_chnl_dom"/>
</dbReference>
<dbReference type="GO" id="GO:0034220">
    <property type="term" value="P:monoatomic ion transmembrane transport"/>
    <property type="evidence" value="ECO:0007669"/>
    <property type="project" value="UniProtKB-KW"/>
</dbReference>
<dbReference type="AlphaFoldDB" id="A0A8J6TJM4"/>
<dbReference type="Pfam" id="PF07885">
    <property type="entry name" value="Ion_trans_2"/>
    <property type="match status" value="1"/>
</dbReference>
<protein>
    <submittedName>
        <fullName evidence="3">Two pore domain potassium channel family protein</fullName>
    </submittedName>
</protein>
<dbReference type="EMBL" id="JACNIG010000110">
    <property type="protein sequence ID" value="MBC8431089.1"/>
    <property type="molecule type" value="Genomic_DNA"/>
</dbReference>
<feature type="transmembrane region" description="Helical" evidence="1">
    <location>
        <begin position="12"/>
        <end position="28"/>
    </location>
</feature>
<keyword evidence="3" id="KW-0406">Ion transport</keyword>
<feature type="transmembrane region" description="Helical" evidence="1">
    <location>
        <begin position="193"/>
        <end position="215"/>
    </location>
</feature>
<keyword evidence="1" id="KW-1133">Transmembrane helix</keyword>
<feature type="transmembrane region" description="Helical" evidence="1">
    <location>
        <begin position="34"/>
        <end position="52"/>
    </location>
</feature>
<accession>A0A8J6TJM4</accession>
<feature type="transmembrane region" description="Helical" evidence="1">
    <location>
        <begin position="165"/>
        <end position="181"/>
    </location>
</feature>
<keyword evidence="1" id="KW-0812">Transmembrane</keyword>
<feature type="transmembrane region" description="Helical" evidence="1">
    <location>
        <begin position="59"/>
        <end position="77"/>
    </location>
</feature>
<evidence type="ECO:0000256" key="1">
    <source>
        <dbReference type="SAM" id="Phobius"/>
    </source>
</evidence>
<reference evidence="3 4" key="1">
    <citation type="submission" date="2020-08" db="EMBL/GenBank/DDBJ databases">
        <title>Bridging the membrane lipid divide: bacteria of the FCB group superphylum have the potential to synthesize archaeal ether lipids.</title>
        <authorList>
            <person name="Villanueva L."/>
            <person name="Von Meijenfeldt F.A.B."/>
            <person name="Westbye A.B."/>
            <person name="Yadav S."/>
            <person name="Hopmans E.C."/>
            <person name="Dutilh B.E."/>
            <person name="Sinninghe Damste J.S."/>
        </authorList>
    </citation>
    <scope>NUCLEOTIDE SEQUENCE [LARGE SCALE GENOMIC DNA]</scope>
    <source>
        <strain evidence="3">NIOZ-UU17</strain>
    </source>
</reference>
<feature type="transmembrane region" description="Helical" evidence="1">
    <location>
        <begin position="123"/>
        <end position="145"/>
    </location>
</feature>
<keyword evidence="1" id="KW-0472">Membrane</keyword>
<keyword evidence="3" id="KW-0813">Transport</keyword>
<dbReference type="Proteomes" id="UP000605201">
    <property type="component" value="Unassembled WGS sequence"/>
</dbReference>
<organism evidence="3 4">
    <name type="scientific">Candidatus Desulfatibia vada</name>
    <dbReference type="NCBI Taxonomy" id="2841696"/>
    <lineage>
        <taxon>Bacteria</taxon>
        <taxon>Pseudomonadati</taxon>
        <taxon>Thermodesulfobacteriota</taxon>
        <taxon>Desulfobacteria</taxon>
        <taxon>Desulfobacterales</taxon>
        <taxon>Desulfobacterales incertae sedis</taxon>
        <taxon>Candidatus Desulfatibia</taxon>
    </lineage>
</organism>